<proteinExistence type="predicted"/>
<reference evidence="1" key="1">
    <citation type="journal article" date="2020" name="Nature">
        <title>Giant virus diversity and host interactions through global metagenomics.</title>
        <authorList>
            <person name="Schulz F."/>
            <person name="Roux S."/>
            <person name="Paez-Espino D."/>
            <person name="Jungbluth S."/>
            <person name="Walsh D.A."/>
            <person name="Denef V.J."/>
            <person name="McMahon K.D."/>
            <person name="Konstantinidis K.T."/>
            <person name="Eloe-Fadrosh E.A."/>
            <person name="Kyrpides N.C."/>
            <person name="Woyke T."/>
        </authorList>
    </citation>
    <scope>NUCLEOTIDE SEQUENCE</scope>
    <source>
        <strain evidence="1">GVMAG-M-3300027736-24</strain>
    </source>
</reference>
<dbReference type="AlphaFoldDB" id="A0A6C0JM40"/>
<dbReference type="EMBL" id="MN740419">
    <property type="protein sequence ID" value="QHU05790.1"/>
    <property type="molecule type" value="Genomic_DNA"/>
</dbReference>
<accession>A0A6C0JM40</accession>
<name>A0A6C0JM40_9ZZZZ</name>
<evidence type="ECO:0000313" key="1">
    <source>
        <dbReference type="EMBL" id="QHU05790.1"/>
    </source>
</evidence>
<sequence>MAFTRFSSDPDVINKRLVESTFNGVYNMNVPGNGLNNPFIDDTHIRLQKWGANLRTNTLDIENDLRGTNRKLGSDYQNYMKTSALPTSSTYNFPTKSFLTDETRASCPAWLFRDLPQYSPKYLQINPQLNVAMSFENNQATRNLEKDYYLKK</sequence>
<organism evidence="1">
    <name type="scientific">viral metagenome</name>
    <dbReference type="NCBI Taxonomy" id="1070528"/>
    <lineage>
        <taxon>unclassified sequences</taxon>
        <taxon>metagenomes</taxon>
        <taxon>organismal metagenomes</taxon>
    </lineage>
</organism>
<protein>
    <submittedName>
        <fullName evidence="1">Uncharacterized protein</fullName>
    </submittedName>
</protein>